<dbReference type="InterPro" id="IPR055348">
    <property type="entry name" value="DctQ"/>
</dbReference>
<dbReference type="Pfam" id="PF04290">
    <property type="entry name" value="DctQ"/>
    <property type="match status" value="1"/>
</dbReference>
<name>A0ABT7F500_9RHOB</name>
<reference evidence="11 12" key="1">
    <citation type="submission" date="2023-05" db="EMBL/GenBank/DDBJ databases">
        <title>Pseudodonghicola sp. nov.</title>
        <authorList>
            <person name="Huang J."/>
        </authorList>
    </citation>
    <scope>NUCLEOTIDE SEQUENCE [LARGE SCALE GENOMIC DNA]</scope>
    <source>
        <strain evidence="11 12">IC7</strain>
    </source>
</reference>
<dbReference type="EMBL" id="JASNJD010000017">
    <property type="protein sequence ID" value="MDK3019684.1"/>
    <property type="molecule type" value="Genomic_DNA"/>
</dbReference>
<keyword evidence="3" id="KW-1003">Cell membrane</keyword>
<keyword evidence="4 9" id="KW-0997">Cell inner membrane</keyword>
<evidence type="ECO:0000256" key="7">
    <source>
        <dbReference type="ARBA" id="ARBA00023136"/>
    </source>
</evidence>
<comment type="subcellular location">
    <subcellularLocation>
        <location evidence="1 9">Cell inner membrane</location>
        <topology evidence="1 9">Multi-pass membrane protein</topology>
    </subcellularLocation>
</comment>
<evidence type="ECO:0000256" key="4">
    <source>
        <dbReference type="ARBA" id="ARBA00022519"/>
    </source>
</evidence>
<keyword evidence="12" id="KW-1185">Reference proteome</keyword>
<keyword evidence="7 9" id="KW-0472">Membrane</keyword>
<evidence type="ECO:0000256" key="2">
    <source>
        <dbReference type="ARBA" id="ARBA00022448"/>
    </source>
</evidence>
<comment type="caution">
    <text evidence="11">The sequence shown here is derived from an EMBL/GenBank/DDBJ whole genome shotgun (WGS) entry which is preliminary data.</text>
</comment>
<evidence type="ECO:0000259" key="10">
    <source>
        <dbReference type="Pfam" id="PF04290"/>
    </source>
</evidence>
<evidence type="ECO:0000256" key="9">
    <source>
        <dbReference type="RuleBase" id="RU369079"/>
    </source>
</evidence>
<evidence type="ECO:0000256" key="1">
    <source>
        <dbReference type="ARBA" id="ARBA00004429"/>
    </source>
</evidence>
<evidence type="ECO:0000256" key="5">
    <source>
        <dbReference type="ARBA" id="ARBA00022692"/>
    </source>
</evidence>
<keyword evidence="6 9" id="KW-1133">Transmembrane helix</keyword>
<keyword evidence="2 9" id="KW-0813">Transport</keyword>
<evidence type="ECO:0000256" key="3">
    <source>
        <dbReference type="ARBA" id="ARBA00022475"/>
    </source>
</evidence>
<feature type="transmembrane region" description="Helical" evidence="9">
    <location>
        <begin position="60"/>
        <end position="79"/>
    </location>
</feature>
<proteinExistence type="inferred from homology"/>
<evidence type="ECO:0000313" key="12">
    <source>
        <dbReference type="Proteomes" id="UP001243757"/>
    </source>
</evidence>
<feature type="domain" description="Tripartite ATP-independent periplasmic transporters DctQ component" evidence="10">
    <location>
        <begin position="39"/>
        <end position="172"/>
    </location>
</feature>
<keyword evidence="5 9" id="KW-0812">Transmembrane</keyword>
<comment type="function">
    <text evidence="9">Part of the tripartite ATP-independent periplasmic (TRAP) transport system.</text>
</comment>
<dbReference type="InterPro" id="IPR007387">
    <property type="entry name" value="TRAP_DctQ"/>
</dbReference>
<dbReference type="Proteomes" id="UP001243757">
    <property type="component" value="Unassembled WGS sequence"/>
</dbReference>
<feature type="transmembrane region" description="Helical" evidence="9">
    <location>
        <begin position="145"/>
        <end position="169"/>
    </location>
</feature>
<protein>
    <recommendedName>
        <fullName evidence="9">TRAP transporter small permease protein</fullName>
    </recommendedName>
</protein>
<comment type="similarity">
    <text evidence="8 9">Belongs to the TRAP transporter small permease family.</text>
</comment>
<feature type="transmembrane region" description="Helical" evidence="9">
    <location>
        <begin position="100"/>
        <end position="125"/>
    </location>
</feature>
<sequence length="209" mass="22942">MAGSSSVLEDGSLLSRLDQNLLRLERFFGLLSGLAVFSLMVLAVISVGGRNLINMPLPGYVDWIEQAMPLIAFMGISYVQRDGGHIRMDIVIGQLRGRALWAAELLSVLMILLLMMLLVWGSWAHFDRSFDWNAPMWSRDSSIDIGLPIWPAKLLAPVAFSVLCVRLLLQAWGYGRALILGLSNPVAVPLIQDVAAQAAAEAEQLDGQR</sequence>
<comment type="subunit">
    <text evidence="9">The complex comprises the extracytoplasmic solute receptor protein and the two transmembrane proteins.</text>
</comment>
<evidence type="ECO:0000313" key="11">
    <source>
        <dbReference type="EMBL" id="MDK3019684.1"/>
    </source>
</evidence>
<dbReference type="RefSeq" id="WP_284482457.1">
    <property type="nucleotide sequence ID" value="NZ_JASNJD010000017.1"/>
</dbReference>
<evidence type="ECO:0000256" key="6">
    <source>
        <dbReference type="ARBA" id="ARBA00022989"/>
    </source>
</evidence>
<feature type="transmembrane region" description="Helical" evidence="9">
    <location>
        <begin position="27"/>
        <end position="48"/>
    </location>
</feature>
<evidence type="ECO:0000256" key="8">
    <source>
        <dbReference type="ARBA" id="ARBA00038436"/>
    </source>
</evidence>
<organism evidence="11 12">
    <name type="scientific">Pseudodonghicola flavimaris</name>
    <dbReference type="NCBI Taxonomy" id="3050036"/>
    <lineage>
        <taxon>Bacteria</taxon>
        <taxon>Pseudomonadati</taxon>
        <taxon>Pseudomonadota</taxon>
        <taxon>Alphaproteobacteria</taxon>
        <taxon>Rhodobacterales</taxon>
        <taxon>Paracoccaceae</taxon>
        <taxon>Pseudodonghicola</taxon>
    </lineage>
</organism>
<accession>A0ABT7F500</accession>
<gene>
    <name evidence="11" type="ORF">QO033_18535</name>
</gene>
<dbReference type="PANTHER" id="PTHR35011">
    <property type="entry name" value="2,3-DIKETO-L-GULONATE TRAP TRANSPORTER SMALL PERMEASE PROTEIN YIAM"/>
    <property type="match status" value="1"/>
</dbReference>